<dbReference type="Gene3D" id="3.10.110.10">
    <property type="entry name" value="Ubiquitin Conjugating Enzyme"/>
    <property type="match status" value="1"/>
</dbReference>
<comment type="caution">
    <text evidence="32">The sequence shown here is derived from an EMBL/GenBank/DDBJ whole genome shotgun (WGS) entry which is preliminary data.</text>
</comment>
<evidence type="ECO:0000256" key="14">
    <source>
        <dbReference type="ARBA" id="ARBA00022737"/>
    </source>
</evidence>
<dbReference type="PANTHER" id="PTHR46116:SF39">
    <property type="entry name" value="BACULOVIRAL IAP REPEAT-CONTAINING PROTEIN 6"/>
    <property type="match status" value="1"/>
</dbReference>
<evidence type="ECO:0000256" key="4">
    <source>
        <dbReference type="ARBA" id="ARBA00004300"/>
    </source>
</evidence>
<dbReference type="Gene3D" id="1.10.1170.10">
    <property type="entry name" value="Inhibitor Of Apoptosis Protein (2mihbC-IAP-1), Chain A"/>
    <property type="match status" value="1"/>
</dbReference>
<evidence type="ECO:0000256" key="19">
    <source>
        <dbReference type="ARBA" id="ARBA00022843"/>
    </source>
</evidence>
<evidence type="ECO:0000256" key="24">
    <source>
        <dbReference type="ARBA" id="ARBA00060909"/>
    </source>
</evidence>
<dbReference type="PROSITE" id="PS50127">
    <property type="entry name" value="UBC_2"/>
    <property type="match status" value="1"/>
</dbReference>
<evidence type="ECO:0000256" key="13">
    <source>
        <dbReference type="ARBA" id="ARBA00022723"/>
    </source>
</evidence>
<evidence type="ECO:0000256" key="6">
    <source>
        <dbReference type="ARBA" id="ARBA00022490"/>
    </source>
</evidence>
<dbReference type="EMBL" id="VVIM01000001">
    <property type="protein sequence ID" value="KAB0803392.1"/>
    <property type="molecule type" value="Genomic_DNA"/>
</dbReference>
<evidence type="ECO:0000256" key="10">
    <source>
        <dbReference type="ARBA" id="ARBA00022679"/>
    </source>
</evidence>
<dbReference type="Pfam" id="PF00179">
    <property type="entry name" value="UQ_con"/>
    <property type="match status" value="1"/>
</dbReference>
<keyword evidence="13" id="KW-0479">Metal-binding</keyword>
<keyword evidence="19" id="KW-0832">Ubl conjugation</keyword>
<accession>A0A5N4B1B9</accession>
<feature type="coiled-coil region" evidence="29">
    <location>
        <begin position="4046"/>
        <end position="4073"/>
    </location>
</feature>
<dbReference type="GO" id="GO:0005794">
    <property type="term" value="C:Golgi apparatus"/>
    <property type="evidence" value="ECO:0007669"/>
    <property type="project" value="UniProtKB-SubCell"/>
</dbReference>
<dbReference type="InterPro" id="IPR000608">
    <property type="entry name" value="UBC"/>
</dbReference>
<dbReference type="GO" id="GO:0030496">
    <property type="term" value="C:midbody"/>
    <property type="evidence" value="ECO:0007669"/>
    <property type="project" value="UniProtKB-SubCell"/>
</dbReference>
<dbReference type="PROSITE" id="PS50143">
    <property type="entry name" value="BIR_REPEAT_2"/>
    <property type="match status" value="1"/>
</dbReference>
<dbReference type="GO" id="GO:0032465">
    <property type="term" value="P:regulation of cytokinesis"/>
    <property type="evidence" value="ECO:0007669"/>
    <property type="project" value="InterPro"/>
</dbReference>
<dbReference type="OrthoDB" id="47801at2759"/>
<keyword evidence="20" id="KW-0333">Golgi apparatus</keyword>
<dbReference type="CDD" id="cd00022">
    <property type="entry name" value="BIR"/>
    <property type="match status" value="1"/>
</dbReference>
<dbReference type="GO" id="GO:0004842">
    <property type="term" value="F:ubiquitin-protein transferase activity"/>
    <property type="evidence" value="ECO:0007669"/>
    <property type="project" value="InterPro"/>
</dbReference>
<keyword evidence="18" id="KW-0862">Zinc</keyword>
<name>A0A5N4B1B9_PHOPY</name>
<dbReference type="InParanoid" id="A0A5N4B1B9"/>
<evidence type="ECO:0000256" key="11">
    <source>
        <dbReference type="ARBA" id="ARBA00022690"/>
    </source>
</evidence>
<evidence type="ECO:0000256" key="15">
    <source>
        <dbReference type="ARBA" id="ARBA00022753"/>
    </source>
</evidence>
<dbReference type="SMART" id="SM00212">
    <property type="entry name" value="UBCc"/>
    <property type="match status" value="1"/>
</dbReference>
<comment type="subcellular location">
    <subcellularLocation>
        <location evidence="4">Cytoplasm</location>
        <location evidence="4">Cytoskeleton</location>
        <location evidence="4">Microtubule organizing center</location>
        <location evidence="4">Centrosome</location>
    </subcellularLocation>
    <subcellularLocation>
        <location evidence="5">Cytoplasm</location>
        <location evidence="5">Cytoskeleton</location>
        <location evidence="5">Spindle pole</location>
    </subcellularLocation>
    <subcellularLocation>
        <location evidence="1">Endosome</location>
    </subcellularLocation>
    <subcellularLocation>
        <location evidence="2">Golgi apparatus</location>
        <location evidence="2">trans-Golgi network membrane</location>
    </subcellularLocation>
    <subcellularLocation>
        <location evidence="3">Midbody</location>
    </subcellularLocation>
</comment>
<evidence type="ECO:0000256" key="7">
    <source>
        <dbReference type="ARBA" id="ARBA00022553"/>
    </source>
</evidence>
<dbReference type="GO" id="GO:0051301">
    <property type="term" value="P:cell division"/>
    <property type="evidence" value="ECO:0007669"/>
    <property type="project" value="UniProtKB-KW"/>
</dbReference>
<keyword evidence="16" id="KW-0498">Mitosis</keyword>
<dbReference type="GO" id="GO:0005634">
    <property type="term" value="C:nucleus"/>
    <property type="evidence" value="ECO:0007669"/>
    <property type="project" value="TreeGrafter"/>
</dbReference>
<dbReference type="InterPro" id="IPR001370">
    <property type="entry name" value="BIR_rpt"/>
</dbReference>
<protein>
    <recommendedName>
        <fullName evidence="25">Dual E2 ubiquitin-conjugating enzyme/E3 ubiquitin-protein ligase BIRC6</fullName>
    </recommendedName>
    <alternativeName>
        <fullName evidence="28">BIR repeat-containing ubiquitin-conjugating enzyme</fullName>
    </alternativeName>
    <alternativeName>
        <fullName evidence="27">Baculoviral IAP repeat-containing protein 6</fullName>
    </alternativeName>
    <alternativeName>
        <fullName evidence="26">Ubiquitin-conjugating BIR domain enzyme apollon</fullName>
    </alternativeName>
</protein>
<evidence type="ECO:0000313" key="32">
    <source>
        <dbReference type="EMBL" id="KAB0803392.1"/>
    </source>
</evidence>
<sequence>MAQDVCSKMAEDPFVLKEDGYLNAATEIKKIVYHPSLNVILICINSGIVRVLDVNSGVVLQASYLSTQDGSEVTCLYIPGQDRVLFCDGYSIGVRSDYNGVLLLDTILQKTINNTSDNVKLELLLSEAIILKQSLSTIGVVGVDQILNELTEKILDAQKQSKKGIKAQKWNTVCLNLPFDTLKTTVNCTVTESIGKKQHSPELGVASAVYERLSELVGEQANASDRRAMASEAKRRETFNQWPHMDYKWALPDQMAQAGFYHLPNAAGDDRAMCFTCSLCLVCWERTDEPWSEHERHSPTCPFIMGEYTQNVPVSVTFATNPAIDATYRGVAVQTIGTSSVSHLIATANKEGLISVFDVSGKLKRTHSFFVTQFDSHILDKLTQDFGVPGTWSDIDEVKCPAEKQITALTIVGEKCQTKSNSTAKNGIRPTIICGLSVRCHSSSKNIHHKSSFVETLNDQNKSDQSSINIMEIDELPASSEMCSLYLVVYDFQYTKEPQETKKDSVLKGDELSNKRNDITPSQDYKDYISISMLDDTDGSINDTNMDVASSHSDDCMFFSDVEVKAYTILKQQMSMYQNLIPGESDEIFLPPSIAPTKQHSLRRVVLPDVTETDAAQATSLILPPDYSFMNGQLSSSPVETATVNEKSISDHIAELKNSKANKKLNYSRAEQCISLPKPYKNRRDLEVTDIVPTPDGGHILVVLGGSFHSLNSVLLMYSLNFSHKMVKVNEEPVLVRELNSFEKPVEVSLLPVLEHLNESMEFKHESCACEGSAVLVCEDGAVRIIDLSTLKTVSVARLEGTKFISAVYCNSLERLCASTSSGSLHFYALNDVDNDSVEDQEDEDLFSASMEQPPKVQLSDITEANENRYFYEPVQRINISDLKHLQTLCEFEPLKVGYCAVVPPCWSEMQQAQRQRRHPYLQVNSEQHTKMFRLQTDTTTWDEHIFELTLPSPACIGHVDVHFSLHTSSASPHVEITLLKQNTYSIGHKRDFKFSVDDSVTCDSLQWVDNPVTSHEYLQSQNVDILAGPVDIVSCLDLTEQSGCVTLTSPKLFKSRIRTLLLHIKSVCSKENSKSKLPNLKCKRSESRTPGVTLDKYSQTGTHKTEFYMGCDCLHEVSITIHSIKHTDIPHERNQRASMLESNIFVQSLCLTASLQPSLEQQNITLDILIWVAAIRLTRNRSNNGQAPNQQLEFLKIIEANLTALLRFCLLLANRSMAHKCVKLMILCSNGAKDISEQIGKRFDLSVLNVLMNILDSVDQVNSAASLQWLVNLLLKVMQPDQMANVAAKCISLLGNVSHELNRRTNPYHLLLRSRYGLFGTPLEPELFDIEPPPPIKPSSIAVTYATVVAGENVTQPFDFHTNYAFNKETLDPKEVLSVTKGDGKIKLKNIAPSKLVRGLLETEPLHFTCASASEGTRIERADVSGSSFVNNLIPITVSVPQTQTTGTKKVEGEHHYPDFTEVYQNHVGKSVGNGQGSSNNSYTSLMDGAYQVIFQTDNVKTEDFSKLIADSLEISVDSDSGSMHSEPQSKSAFTADKILSPNQSLPWQQLLVAPPQQVIVVERMHSGARRFVTLDFGQPVLLTDVLIPACHELVSISLDLWIKSEDVDATRLVTASDISTRNLVFNDLQPPPLCRYLKITAVGRYGMTTTRCRIPVGYFYGHLIVLPEEVSYDQMHSSVAITTDLENQLNVLSMLLEDVNCRYSLACSKLKELLHPFLTSSITNASHLSAYMNIMKESVSNMTTCENAKVFTAYQEAITYQRQLNTVRNVMRRIECGLNTSEAPIDTLSDVCVDKLRCIVESLLDALLSIDTMSVINLESCHKLFQGLCVSQGSRIQFLTATVLVRSCGKQPYWGTFLAETLREMYSSSYNSKFPQDRVFVLLAFLGRKSLDRSSVLDATLKVIAQVLQPLALNRQSLLAVSIDLPLLGWLLLFLSLQLDISKVSLQNATRWDWVTGEMAGKSIENMGSYKKKLQKRVLYYKQQAENLDWTHKVVQTSTQVQALASLSTQAASLTSKVEATLKQHQEHYKKSKSFKSYNKDCTKSVGIIESNDTSKQGKRRRETSESLSGRQSSIATVQSLDPIHCLAVAKGLLALLLAMDHSCSADMFLLSCKVIGRLVCVVKLQLGQLMNEEQLLRLIHICMGSELPWAPHALACLLQDIVEVGKPPNSDVEMETDSSPASTSWGTKDLLTDLEILCDSFALEDNVLSEPATKQGKTTGSNNPNSHLPSVFESDDSELEDFLDDILERKSHAKKSSRNFHPNFASSSAMDSRLEMGVEELAEIALRRLVTVNSYNLMQNVNATQSYVDNEQELLPWPANLVAPWNVDAQVAVPNRTMLVSCFNSLFKELQLQSSINIEHILQLWLTLNCVHCDDKFDPSAYPFIGLDPDVVSSLITTIAWSSGLSLRTWCSALQTLTMVCNMLQPGNNSSANTSQWTDSLGLYAPTLCIINHPDFAQLLLRLLSGTGLVFSEKGLGGPSLCKALHDLLVRLQMRCDVVSPTSKPGSQLKSLLLRVVYQLVQPTGPLAAKQGPLDAQCKLLQCMSYLDFCNADISIAMSIFECTGVLVHSYISQVDRIKCVNIGERLHPTSHLFSGIFASVLGSEPHKQDRPVSWDVLLVSLLKLLAKLVQTPLPSVNEQSEAMDTKPYRTAQTDESKAEQIQQERNIPPVPCLADTVLQHHPSIIRLCQSLAACKASSLSMLANISQQSTFADLGEPGTVGDAVFHTLAALARKTSRKELIMEPLLMFLSQAPQLSEPLLWFILQVLDTEEALSGFLNAGGIGILGRSLVHSSNAPNTVSHAGTVSMVMQHFGGSTTRSDASTAIASASSTKKMQQANLENNMSLINFAPFGSIKCQSSSAQSADVLIQGSAAAHRRARTAQWSYHFYPEEVHTELILQLPSAVLLREVHLQPHLGSLATCPSAVALEVSSDGPSRLVPACPPLPTSGMTFIRLHLPVPEVVNCIQLRLYKPRDANNIGLSQIRILGTSAFGGANKQQVLDLTEDEFHCKYSLGWLRLLHHCFTLPVDIELKTQIVENATRVPDLLLVCCGLLLVPTHIPGLYLPNLEKVLCELSLHNRENGLHVIEMLLESRLCVGEQIDNGLGAAKSPLFLHSAGVQSACELLYQICGHQDSDTLHRIVMLLQWLKSIAHTSIQLQNTDLCNPAYVSCIASILWTANQSRDSCNLGSVIDLELFHTIYALNTATKNNVALKHSLDCLLCSLCYIKIELFSSLLQVMGVLVPNVLTGHNASISDDLKDSESMTDDTKQTFENESEWYGRLVVGEIHELELSNEQLETIALVSRSPNAIQQLLDSGLPKKLTNAILEFCNNNSETSVYSISKLENVTAVLKFFSDISDEKVMRDWLGSKDGSSFWLPLLQWLCKRPCTKRSNLKSEVHTQLEEICVRFLTKCCLCHSNNQALLAKILCEVISQQRNGISGFMRRLILQLLLENEKVPVSINADETIYKNSAISYSYLPLHPAFKQTHNQALLYLGTNTLLADIIEQHISFSTTVEIDNSGSAKKEVNFKVEPMKGWWGITIDSDLSMAAGVTAKDKRAKDAKNLAASTPQLKKKRYTATENTSSTEIIEGRIIKCAAVSDQPLPVALSLGQVLRLIESKGMKTDWPCIHLVISQSKGSEDKNAKSEINPIIYQRSFSSALQVFTSVGGLALLAQHLPAVYPETVRTSPTEKSSSEQSESDWVKVEAASDDIYEDAEETSGSTTPSKTAGLIPNVPTHSLTAFGLFLRLPGYAEMLLKDMKKASCLLRLVLGVTDDGEGGDIFQSTLADSLPTLPFEVLRQLYDSTPLSTDDGRLLRRISINTGVVHLILACLGIFTHQTQTGNDKDLSKDKDATLKDERTQLYWAKGTGFGTGSTQQSWNVEQALLKQRSEEEHVTVLLQVLASYINPKGEAGDELADSVLPTIFYHLLSNSALLPALSSYLRNDSVLDMARHIPLYRAALQLLRALALSSQLVSLLLPQKVHNSGPSVGSLLKNMKTCVDTYASKLRFGNKPAKTVIKPKLGEQLEELERDEGLAQLMPDIQSTANLVKEVTDRLEDTEQDMLRETNMDYPLSSSVEQRYLSFMKHLQFDTFEMIQELPEGGGYKFVISHHFENNARSAGDQSHPARVKRLAQEAVTLATSLPLSYSSSVFVRCDTDRLDIMKVLITGPADTPYANGCFELDVYFPPEYPLSPMHINLETTGHRTVRFNPNLYNDGKVCLSVLNTWHGRPEEKWNTQTSSFLQVLVSIQSLILVPEPYFNEPGYERSRGTAAGTQSSREYNQNIWQATVRWAMLEQIINPCPCFKDVIHAHFYLKRHEIISQIEEWIKDIENHFAEKRLALNNSKRSTFTNLESFKKVFDQLRDKLMQLKSPEGLDSEGAMASSDAVENGAHVDTNASVTSEQQDIDADVDMEKMVDDMCE</sequence>
<proteinExistence type="inferred from homology"/>
<feature type="region of interest" description="Disordered" evidence="30">
    <location>
        <begin position="2054"/>
        <end position="2073"/>
    </location>
</feature>
<dbReference type="SUPFAM" id="SSF50998">
    <property type="entry name" value="Quinoprotein alcohol dehydrogenase-like"/>
    <property type="match status" value="1"/>
</dbReference>
<organism evidence="32 33">
    <name type="scientific">Photinus pyralis</name>
    <name type="common">Common eastern firefly</name>
    <name type="synonym">Lampyris pyralis</name>
    <dbReference type="NCBI Taxonomy" id="7054"/>
    <lineage>
        <taxon>Eukaryota</taxon>
        <taxon>Metazoa</taxon>
        <taxon>Ecdysozoa</taxon>
        <taxon>Arthropoda</taxon>
        <taxon>Hexapoda</taxon>
        <taxon>Insecta</taxon>
        <taxon>Pterygota</taxon>
        <taxon>Neoptera</taxon>
        <taxon>Endopterygota</taxon>
        <taxon>Coleoptera</taxon>
        <taxon>Polyphaga</taxon>
        <taxon>Elateriformia</taxon>
        <taxon>Elateroidea</taxon>
        <taxon>Lampyridae</taxon>
        <taxon>Lampyrinae</taxon>
        <taxon>Photinus</taxon>
    </lineage>
</organism>
<keyword evidence="22" id="KW-0206">Cytoskeleton</keyword>
<dbReference type="Pfam" id="PF12356">
    <property type="entry name" value="BIRC6"/>
    <property type="match status" value="1"/>
</dbReference>
<keyword evidence="21" id="KW-0472">Membrane</keyword>
<keyword evidence="7" id="KW-0597">Phosphoprotein</keyword>
<evidence type="ECO:0000256" key="29">
    <source>
        <dbReference type="SAM" id="Coils"/>
    </source>
</evidence>
<dbReference type="GO" id="GO:0046872">
    <property type="term" value="F:metal ion binding"/>
    <property type="evidence" value="ECO:0007669"/>
    <property type="project" value="UniProtKB-KW"/>
</dbReference>
<dbReference type="GO" id="GO:0004869">
    <property type="term" value="F:cysteine-type endopeptidase inhibitor activity"/>
    <property type="evidence" value="ECO:0007669"/>
    <property type="project" value="TreeGrafter"/>
</dbReference>
<dbReference type="GO" id="GO:0000922">
    <property type="term" value="C:spindle pole"/>
    <property type="evidence" value="ECO:0007669"/>
    <property type="project" value="UniProtKB-SubCell"/>
</dbReference>
<dbReference type="GO" id="GO:0006915">
    <property type="term" value="P:apoptotic process"/>
    <property type="evidence" value="ECO:0007669"/>
    <property type="project" value="UniProtKB-KW"/>
</dbReference>
<keyword evidence="17" id="KW-0833">Ubl conjugation pathway</keyword>
<dbReference type="SUPFAM" id="SSF57924">
    <property type="entry name" value="Inhibitor of apoptosis (IAP) repeat"/>
    <property type="match status" value="1"/>
</dbReference>
<keyword evidence="11" id="KW-0646">Protease inhibitor</keyword>
<dbReference type="FunFam" id="3.10.110.10:FF:000014">
    <property type="entry name" value="Baculoviral IAP repeat-containing protein 6"/>
    <property type="match status" value="1"/>
</dbReference>
<keyword evidence="15" id="KW-0967">Endosome</keyword>
<evidence type="ECO:0000256" key="23">
    <source>
        <dbReference type="ARBA" id="ARBA00023306"/>
    </source>
</evidence>
<evidence type="ECO:0000256" key="28">
    <source>
        <dbReference type="ARBA" id="ARBA00081222"/>
    </source>
</evidence>
<dbReference type="SMART" id="SM00238">
    <property type="entry name" value="BIR"/>
    <property type="match status" value="1"/>
</dbReference>
<keyword evidence="9" id="KW-0132">Cell division</keyword>
<evidence type="ECO:0000256" key="12">
    <source>
        <dbReference type="ARBA" id="ARBA00022703"/>
    </source>
</evidence>
<evidence type="ECO:0000256" key="18">
    <source>
        <dbReference type="ARBA" id="ARBA00022833"/>
    </source>
</evidence>
<gene>
    <name evidence="32" type="ORF">PPYR_00362</name>
</gene>
<evidence type="ECO:0000256" key="16">
    <source>
        <dbReference type="ARBA" id="ARBA00022776"/>
    </source>
</evidence>
<evidence type="ECO:0000256" key="25">
    <source>
        <dbReference type="ARBA" id="ARBA00069601"/>
    </source>
</evidence>
<comment type="similarity">
    <text evidence="24">Belongs to the BIRC6 family.</text>
</comment>
<evidence type="ECO:0000256" key="21">
    <source>
        <dbReference type="ARBA" id="ARBA00023136"/>
    </source>
</evidence>
<keyword evidence="33" id="KW-1185">Reference proteome</keyword>
<keyword evidence="23" id="KW-0131">Cell cycle</keyword>
<dbReference type="FunFam" id="1.10.1170.10:FF:000001">
    <property type="entry name" value="baculoviral IAP repeat-containing protein 6 isoform X1"/>
    <property type="match status" value="1"/>
</dbReference>
<dbReference type="InterPro" id="IPR016135">
    <property type="entry name" value="UBQ-conjugating_enzyme/RWD"/>
</dbReference>
<dbReference type="GO" id="GO:0016567">
    <property type="term" value="P:protein ubiquitination"/>
    <property type="evidence" value="ECO:0007669"/>
    <property type="project" value="UniProtKB-ARBA"/>
</dbReference>
<reference evidence="32 33" key="1">
    <citation type="journal article" date="2018" name="Elife">
        <title>Firefly genomes illuminate parallel origins of bioluminescence in beetles.</title>
        <authorList>
            <person name="Fallon T.R."/>
            <person name="Lower S.E."/>
            <person name="Chang C.H."/>
            <person name="Bessho-Uehara M."/>
            <person name="Martin G.J."/>
            <person name="Bewick A.J."/>
            <person name="Behringer M."/>
            <person name="Debat H.J."/>
            <person name="Wong I."/>
            <person name="Day J.C."/>
            <person name="Suvorov A."/>
            <person name="Silva C.J."/>
            <person name="Stanger-Hall K.F."/>
            <person name="Hall D.W."/>
            <person name="Schmitz R.J."/>
            <person name="Nelson D.R."/>
            <person name="Lewis S.M."/>
            <person name="Shigenobu S."/>
            <person name="Bybee S.M."/>
            <person name="Larracuente A.M."/>
            <person name="Oba Y."/>
            <person name="Weng J.K."/>
        </authorList>
    </citation>
    <scope>NUCLEOTIDE SEQUENCE [LARGE SCALE GENOMIC DNA]</scope>
    <source>
        <strain evidence="32">1611_PpyrPB1</strain>
        <tissue evidence="32">Whole body</tissue>
    </source>
</reference>
<dbReference type="InterPro" id="IPR022103">
    <property type="entry name" value="BIRC6"/>
</dbReference>
<evidence type="ECO:0000256" key="8">
    <source>
        <dbReference type="ARBA" id="ARBA00022574"/>
    </source>
</evidence>
<dbReference type="GO" id="GO:0005768">
    <property type="term" value="C:endosome"/>
    <property type="evidence" value="ECO:0007669"/>
    <property type="project" value="UniProtKB-SubCell"/>
</dbReference>
<feature type="region of interest" description="Disordered" evidence="30">
    <location>
        <begin position="2214"/>
        <end position="2237"/>
    </location>
</feature>
<evidence type="ECO:0000256" key="30">
    <source>
        <dbReference type="SAM" id="MobiDB-lite"/>
    </source>
</evidence>
<dbReference type="InterPro" id="IPR011047">
    <property type="entry name" value="Quinoprotein_ADH-like_sf"/>
</dbReference>
<evidence type="ECO:0000256" key="3">
    <source>
        <dbReference type="ARBA" id="ARBA00004214"/>
    </source>
</evidence>
<dbReference type="CDD" id="cd23810">
    <property type="entry name" value="UBCc_BIRC6"/>
    <property type="match status" value="1"/>
</dbReference>
<dbReference type="Proteomes" id="UP000327044">
    <property type="component" value="Unassembled WGS sequence"/>
</dbReference>
<feature type="domain" description="UBC core" evidence="31">
    <location>
        <begin position="4131"/>
        <end position="4298"/>
    </location>
</feature>
<evidence type="ECO:0000259" key="31">
    <source>
        <dbReference type="PROSITE" id="PS50127"/>
    </source>
</evidence>
<evidence type="ECO:0000256" key="2">
    <source>
        <dbReference type="ARBA" id="ARBA00004198"/>
    </source>
</evidence>
<keyword evidence="6" id="KW-0963">Cytoplasm</keyword>
<evidence type="ECO:0000256" key="1">
    <source>
        <dbReference type="ARBA" id="ARBA00004177"/>
    </source>
</evidence>
<keyword evidence="14" id="KW-0677">Repeat</keyword>
<dbReference type="Pfam" id="PF00653">
    <property type="entry name" value="BIR"/>
    <property type="match status" value="1"/>
</dbReference>
<evidence type="ECO:0000256" key="17">
    <source>
        <dbReference type="ARBA" id="ARBA00022786"/>
    </source>
</evidence>
<dbReference type="FunCoup" id="A0A5N4B1B9">
    <property type="interactions" value="2296"/>
</dbReference>
<keyword evidence="10" id="KW-0808">Transferase</keyword>
<evidence type="ECO:0000256" key="5">
    <source>
        <dbReference type="ARBA" id="ARBA00004647"/>
    </source>
</evidence>
<evidence type="ECO:0000256" key="9">
    <source>
        <dbReference type="ARBA" id="ARBA00022618"/>
    </source>
</evidence>
<evidence type="ECO:0000256" key="27">
    <source>
        <dbReference type="ARBA" id="ARBA00079718"/>
    </source>
</evidence>
<dbReference type="SUPFAM" id="SSF54495">
    <property type="entry name" value="UBC-like"/>
    <property type="match status" value="1"/>
</dbReference>
<feature type="compositionally biased region" description="Polar residues" evidence="30">
    <location>
        <begin position="2218"/>
        <end position="2231"/>
    </location>
</feature>
<keyword evidence="12" id="KW-0053">Apoptosis</keyword>
<dbReference type="GO" id="GO:0042127">
    <property type="term" value="P:regulation of cell population proliferation"/>
    <property type="evidence" value="ECO:0007669"/>
    <property type="project" value="UniProtKB-ARBA"/>
</dbReference>
<keyword evidence="29" id="KW-0175">Coiled coil</keyword>
<evidence type="ECO:0000313" key="33">
    <source>
        <dbReference type="Proteomes" id="UP000327044"/>
    </source>
</evidence>
<evidence type="ECO:0000256" key="20">
    <source>
        <dbReference type="ARBA" id="ARBA00023034"/>
    </source>
</evidence>
<dbReference type="GO" id="GO:0005813">
    <property type="term" value="C:centrosome"/>
    <property type="evidence" value="ECO:0007669"/>
    <property type="project" value="UniProtKB-SubCell"/>
</dbReference>
<keyword evidence="8" id="KW-0853">WD repeat</keyword>
<dbReference type="GO" id="GO:0043066">
    <property type="term" value="P:negative regulation of apoptotic process"/>
    <property type="evidence" value="ECO:0007669"/>
    <property type="project" value="UniProtKB-ARBA"/>
</dbReference>
<evidence type="ECO:0000256" key="26">
    <source>
        <dbReference type="ARBA" id="ARBA00075349"/>
    </source>
</evidence>
<evidence type="ECO:0000256" key="22">
    <source>
        <dbReference type="ARBA" id="ARBA00023212"/>
    </source>
</evidence>
<dbReference type="PANTHER" id="PTHR46116">
    <property type="entry name" value="(E3-INDEPENDENT) E2 UBIQUITIN-CONJUGATING ENZYME"/>
    <property type="match status" value="1"/>
</dbReference>